<dbReference type="PANTHER" id="PTHR38011:SF12">
    <property type="entry name" value="BIFUNCTIONAL DEAMINASE-REDUCTASE DOMAIN PROTEIN"/>
    <property type="match status" value="1"/>
</dbReference>
<dbReference type="GO" id="GO:0009231">
    <property type="term" value="P:riboflavin biosynthetic process"/>
    <property type="evidence" value="ECO:0007669"/>
    <property type="project" value="InterPro"/>
</dbReference>
<evidence type="ECO:0000313" key="2">
    <source>
        <dbReference type="EMBL" id="RBP72327.1"/>
    </source>
</evidence>
<dbReference type="EMBL" id="QNSB01000004">
    <property type="protein sequence ID" value="RBP72327.1"/>
    <property type="molecule type" value="Genomic_DNA"/>
</dbReference>
<name>A0A366ILM2_9MICO</name>
<gene>
    <name evidence="2" type="ORF">DFO65_104285</name>
</gene>
<dbReference type="Proteomes" id="UP000253509">
    <property type="component" value="Unassembled WGS sequence"/>
</dbReference>
<organism evidence="2 3">
    <name type="scientific">Brevibacterium celere</name>
    <dbReference type="NCBI Taxonomy" id="225845"/>
    <lineage>
        <taxon>Bacteria</taxon>
        <taxon>Bacillati</taxon>
        <taxon>Actinomycetota</taxon>
        <taxon>Actinomycetes</taxon>
        <taxon>Micrococcales</taxon>
        <taxon>Brevibacteriaceae</taxon>
        <taxon>Brevibacterium</taxon>
    </lineage>
</organism>
<accession>A0A366ILM2</accession>
<evidence type="ECO:0000313" key="3">
    <source>
        <dbReference type="Proteomes" id="UP000253509"/>
    </source>
</evidence>
<dbReference type="SUPFAM" id="SSF53597">
    <property type="entry name" value="Dihydrofolate reductase-like"/>
    <property type="match status" value="1"/>
</dbReference>
<dbReference type="GO" id="GO:0008703">
    <property type="term" value="F:5-amino-6-(5-phosphoribosylamino)uracil reductase activity"/>
    <property type="evidence" value="ECO:0007669"/>
    <property type="project" value="InterPro"/>
</dbReference>
<dbReference type="Gene3D" id="3.40.430.10">
    <property type="entry name" value="Dihydrofolate Reductase, subunit A"/>
    <property type="match status" value="1"/>
</dbReference>
<reference evidence="2 3" key="1">
    <citation type="submission" date="2018-06" db="EMBL/GenBank/DDBJ databases">
        <title>Freshwater and sediment microbial communities from various areas in North America, analyzing microbe dynamics in response to fracking.</title>
        <authorList>
            <person name="Lamendella R."/>
        </authorList>
    </citation>
    <scope>NUCLEOTIDE SEQUENCE [LARGE SCALE GENOMIC DNA]</scope>
    <source>
        <strain evidence="2 3">3b_TX</strain>
    </source>
</reference>
<evidence type="ECO:0000259" key="1">
    <source>
        <dbReference type="Pfam" id="PF01872"/>
    </source>
</evidence>
<keyword evidence="3" id="KW-1185">Reference proteome</keyword>
<feature type="domain" description="Bacterial bifunctional deaminase-reductase C-terminal" evidence="1">
    <location>
        <begin position="4"/>
        <end position="188"/>
    </location>
</feature>
<dbReference type="Pfam" id="PF01872">
    <property type="entry name" value="RibD_C"/>
    <property type="match status" value="1"/>
</dbReference>
<dbReference type="PANTHER" id="PTHR38011">
    <property type="entry name" value="DIHYDROFOLATE REDUCTASE FAMILY PROTEIN (AFU_ORTHOLOGUE AFUA_8G06820)"/>
    <property type="match status" value="1"/>
</dbReference>
<dbReference type="InterPro" id="IPR024072">
    <property type="entry name" value="DHFR-like_dom_sf"/>
</dbReference>
<proteinExistence type="predicted"/>
<sequence length="216" mass="23840">MSVVRVDLNVSVDGVGIPGDWTPDDPFGKDWTTLTKAFAATRTFRERVLGETEGRGTTGIDDKYAKASFEGVGAEIMGAGMFGLHLHRDDPDWRGWWGAEPPFRCPVFVLTHEERPDLEMEGGTTFHFLSAEPAEVLERAREAAGDEDVRIGGGLDVVRTFAKERLIDRLHIAIAPYVLGDGERLWDGLRGFEEGYTVSGEVAESGTIHLTYSRRA</sequence>
<comment type="caution">
    <text evidence="2">The sequence shown here is derived from an EMBL/GenBank/DDBJ whole genome shotgun (WGS) entry which is preliminary data.</text>
</comment>
<dbReference type="InterPro" id="IPR050765">
    <property type="entry name" value="Riboflavin_Biosynth_HTPR"/>
</dbReference>
<dbReference type="InterPro" id="IPR002734">
    <property type="entry name" value="RibDG_C"/>
</dbReference>
<dbReference type="AlphaFoldDB" id="A0A366ILM2"/>
<dbReference type="RefSeq" id="WP_113903855.1">
    <property type="nucleotide sequence ID" value="NZ_QNSB01000004.1"/>
</dbReference>
<protein>
    <submittedName>
        <fullName evidence="2">RibD domain-containing protein</fullName>
    </submittedName>
</protein>